<dbReference type="AlphaFoldDB" id="A0A8H6I099"/>
<reference evidence="1 2" key="1">
    <citation type="submission" date="2020-07" db="EMBL/GenBank/DDBJ databases">
        <title>Comparative genomics of pyrophilous fungi reveals a link between fire events and developmental genes.</title>
        <authorList>
            <consortium name="DOE Joint Genome Institute"/>
            <person name="Steindorff A.S."/>
            <person name="Carver A."/>
            <person name="Calhoun S."/>
            <person name="Stillman K."/>
            <person name="Liu H."/>
            <person name="Lipzen A."/>
            <person name="Pangilinan J."/>
            <person name="Labutti K."/>
            <person name="Bruns T.D."/>
            <person name="Grigoriev I.V."/>
        </authorList>
    </citation>
    <scope>NUCLEOTIDE SEQUENCE [LARGE SCALE GENOMIC DNA]</scope>
    <source>
        <strain evidence="1 2">CBS 144469</strain>
    </source>
</reference>
<dbReference type="Gene3D" id="3.60.130.30">
    <property type="match status" value="1"/>
</dbReference>
<keyword evidence="2" id="KW-1185">Reference proteome</keyword>
<organism evidence="1 2">
    <name type="scientific">Ephemerocybe angulata</name>
    <dbReference type="NCBI Taxonomy" id="980116"/>
    <lineage>
        <taxon>Eukaryota</taxon>
        <taxon>Fungi</taxon>
        <taxon>Dikarya</taxon>
        <taxon>Basidiomycota</taxon>
        <taxon>Agaricomycotina</taxon>
        <taxon>Agaricomycetes</taxon>
        <taxon>Agaricomycetidae</taxon>
        <taxon>Agaricales</taxon>
        <taxon>Agaricineae</taxon>
        <taxon>Psathyrellaceae</taxon>
        <taxon>Ephemerocybe</taxon>
    </lineage>
</organism>
<dbReference type="EMBL" id="JACGCI010000025">
    <property type="protein sequence ID" value="KAF6756538.1"/>
    <property type="molecule type" value="Genomic_DNA"/>
</dbReference>
<accession>A0A8H6I099</accession>
<dbReference type="OrthoDB" id="3020801at2759"/>
<sequence length="205" mass="23067">MRNGRHEAILEGLLADPDIARMAGFANSCFKLWSPHVYDDVGEKLRALYEHDLSLKKNWRSNVYPCAAFNFGPCIICKCHRDSGNTPHTWCAIQALGNFDPKKRDICSTILILSALFTHGNTPVAEGETRLSFMQFVPGGLLQFVDNRFMTETQLRKKSKKLWGGGMAEKPGRWRKNLEMICTLDELTAKYVSPSSATKGVAKRK</sequence>
<name>A0A8H6I099_9AGAR</name>
<proteinExistence type="predicted"/>
<comment type="caution">
    <text evidence="1">The sequence shown here is derived from an EMBL/GenBank/DDBJ whole genome shotgun (WGS) entry which is preliminary data.</text>
</comment>
<protein>
    <submittedName>
        <fullName evidence="1">Uncharacterized protein</fullName>
    </submittedName>
</protein>
<dbReference type="Proteomes" id="UP000521943">
    <property type="component" value="Unassembled WGS sequence"/>
</dbReference>
<evidence type="ECO:0000313" key="2">
    <source>
        <dbReference type="Proteomes" id="UP000521943"/>
    </source>
</evidence>
<gene>
    <name evidence="1" type="ORF">DFP72DRAFT_989672</name>
</gene>
<evidence type="ECO:0000313" key="1">
    <source>
        <dbReference type="EMBL" id="KAF6756538.1"/>
    </source>
</evidence>